<keyword evidence="1 5" id="KW-0489">Methyltransferase</keyword>
<accession>A0AAE3VVI5</accession>
<comment type="caution">
    <text evidence="5">The sequence shown here is derived from an EMBL/GenBank/DDBJ whole genome shotgun (WGS) entry which is preliminary data.</text>
</comment>
<organism evidence="5 6">
    <name type="scientific">Catenuloplanes indicus</name>
    <dbReference type="NCBI Taxonomy" id="137267"/>
    <lineage>
        <taxon>Bacteria</taxon>
        <taxon>Bacillati</taxon>
        <taxon>Actinomycetota</taxon>
        <taxon>Actinomycetes</taxon>
        <taxon>Micromonosporales</taxon>
        <taxon>Micromonosporaceae</taxon>
        <taxon>Catenuloplanes</taxon>
    </lineage>
</organism>
<feature type="domain" description="tRNA/rRNA methyltransferase SpoU type" evidence="3">
    <location>
        <begin position="117"/>
        <end position="262"/>
    </location>
</feature>
<dbReference type="Pfam" id="PF22655">
    <property type="entry name" value="SpoU_sub_bind_like"/>
    <property type="match status" value="1"/>
</dbReference>
<dbReference type="RefSeq" id="WP_307237100.1">
    <property type="nucleotide sequence ID" value="NZ_JAUSUZ010000001.1"/>
</dbReference>
<dbReference type="SUPFAM" id="SSF55315">
    <property type="entry name" value="L30e-like"/>
    <property type="match status" value="1"/>
</dbReference>
<dbReference type="InterPro" id="IPR029064">
    <property type="entry name" value="Ribosomal_eL30-like_sf"/>
</dbReference>
<dbReference type="Gene3D" id="3.30.1330.30">
    <property type="match status" value="1"/>
</dbReference>
<evidence type="ECO:0000313" key="5">
    <source>
        <dbReference type="EMBL" id="MDQ0365023.1"/>
    </source>
</evidence>
<reference evidence="5 6" key="1">
    <citation type="submission" date="2023-07" db="EMBL/GenBank/DDBJ databases">
        <title>Sequencing the genomes of 1000 actinobacteria strains.</title>
        <authorList>
            <person name="Klenk H.-P."/>
        </authorList>
    </citation>
    <scope>NUCLEOTIDE SEQUENCE [LARGE SCALE GENOMIC DNA]</scope>
    <source>
        <strain evidence="5 6">DSM 44709</strain>
    </source>
</reference>
<dbReference type="Gene3D" id="3.40.1280.10">
    <property type="match status" value="1"/>
</dbReference>
<dbReference type="InterPro" id="IPR054578">
    <property type="entry name" value="SpoU_sub_bind-like_N"/>
</dbReference>
<sequence length="274" mass="29518">MVLRVSGRNARFQQWKALLGNRTKRQRHGEFLVQGVRPITMAIEHGWQIRELLYDTSAPLSGWAREALDKVPAENFAVSRELMHDLGGKADTVPELLAVVALPEDTLRRIPVGPAMLTVVFDRPTSPGNIGTLVRSADAFGAVGVIVTGHAADVYDPKAVRASTGSLFALPVVRVPSHQAVLSWVADVRAGGIDMSIIGADERGTLDAAEYDFTQPTLTLIGNETNGLSSGWREACDQFVRIPMFGSASSLNAATAASVVLYESARQRTAATRQ</sequence>
<proteinExistence type="predicted"/>
<dbReference type="SUPFAM" id="SSF75217">
    <property type="entry name" value="alpha/beta knot"/>
    <property type="match status" value="1"/>
</dbReference>
<dbReference type="PANTHER" id="PTHR43191:SF2">
    <property type="entry name" value="RRNA METHYLTRANSFERASE 3, MITOCHONDRIAL"/>
    <property type="match status" value="1"/>
</dbReference>
<dbReference type="GO" id="GO:0003723">
    <property type="term" value="F:RNA binding"/>
    <property type="evidence" value="ECO:0007669"/>
    <property type="project" value="InterPro"/>
</dbReference>
<name>A0AAE3VVI5_9ACTN</name>
<evidence type="ECO:0000313" key="6">
    <source>
        <dbReference type="Proteomes" id="UP001240236"/>
    </source>
</evidence>
<dbReference type="InterPro" id="IPR029026">
    <property type="entry name" value="tRNA_m1G_MTases_N"/>
</dbReference>
<keyword evidence="6" id="KW-1185">Reference proteome</keyword>
<evidence type="ECO:0000259" key="4">
    <source>
        <dbReference type="Pfam" id="PF22655"/>
    </source>
</evidence>
<gene>
    <name evidence="5" type="ORF">J2S42_001692</name>
</gene>
<evidence type="ECO:0000256" key="1">
    <source>
        <dbReference type="ARBA" id="ARBA00022603"/>
    </source>
</evidence>
<protein>
    <submittedName>
        <fullName evidence="5">TrmH family RNA methyltransferase</fullName>
    </submittedName>
</protein>
<dbReference type="InterPro" id="IPR001537">
    <property type="entry name" value="SpoU_MeTrfase"/>
</dbReference>
<dbReference type="Pfam" id="PF00588">
    <property type="entry name" value="SpoU_methylase"/>
    <property type="match status" value="1"/>
</dbReference>
<dbReference type="EMBL" id="JAUSUZ010000001">
    <property type="protein sequence ID" value="MDQ0365023.1"/>
    <property type="molecule type" value="Genomic_DNA"/>
</dbReference>
<evidence type="ECO:0000256" key="2">
    <source>
        <dbReference type="ARBA" id="ARBA00022679"/>
    </source>
</evidence>
<evidence type="ECO:0000259" key="3">
    <source>
        <dbReference type="Pfam" id="PF00588"/>
    </source>
</evidence>
<dbReference type="GO" id="GO:0006396">
    <property type="term" value="P:RNA processing"/>
    <property type="evidence" value="ECO:0007669"/>
    <property type="project" value="InterPro"/>
</dbReference>
<dbReference type="Proteomes" id="UP001240236">
    <property type="component" value="Unassembled WGS sequence"/>
</dbReference>
<feature type="domain" description="SpoU L30e-like N-terminal" evidence="4">
    <location>
        <begin position="9"/>
        <end position="98"/>
    </location>
</feature>
<dbReference type="AlphaFoldDB" id="A0AAE3VVI5"/>
<dbReference type="GO" id="GO:0032259">
    <property type="term" value="P:methylation"/>
    <property type="evidence" value="ECO:0007669"/>
    <property type="project" value="UniProtKB-KW"/>
</dbReference>
<keyword evidence="2" id="KW-0808">Transferase</keyword>
<dbReference type="GO" id="GO:0008173">
    <property type="term" value="F:RNA methyltransferase activity"/>
    <property type="evidence" value="ECO:0007669"/>
    <property type="project" value="InterPro"/>
</dbReference>
<dbReference type="InterPro" id="IPR051259">
    <property type="entry name" value="rRNA_Methyltransferase"/>
</dbReference>
<dbReference type="PANTHER" id="PTHR43191">
    <property type="entry name" value="RRNA METHYLTRANSFERASE 3"/>
    <property type="match status" value="1"/>
</dbReference>
<dbReference type="InterPro" id="IPR029028">
    <property type="entry name" value="Alpha/beta_knot_MTases"/>
</dbReference>